<name>A0A077ZDR9_TRITR</name>
<proteinExistence type="predicted"/>
<evidence type="ECO:0000256" key="1">
    <source>
        <dbReference type="SAM" id="SignalP"/>
    </source>
</evidence>
<dbReference type="EMBL" id="HG806082">
    <property type="protein sequence ID" value="CDW56815.1"/>
    <property type="molecule type" value="Genomic_DNA"/>
</dbReference>
<evidence type="ECO:0000313" key="2">
    <source>
        <dbReference type="EMBL" id="CDW56815.1"/>
    </source>
</evidence>
<dbReference type="AlphaFoldDB" id="A0A077ZDR9"/>
<feature type="signal peptide" evidence="1">
    <location>
        <begin position="1"/>
        <end position="16"/>
    </location>
</feature>
<gene>
    <name evidence="2" type="ORF">TTRE_0000509701</name>
</gene>
<feature type="chain" id="PRO_5001728664" evidence="1">
    <location>
        <begin position="17"/>
        <end position="435"/>
    </location>
</feature>
<keyword evidence="1" id="KW-0732">Signal</keyword>
<keyword evidence="3" id="KW-1185">Reference proteome</keyword>
<reference evidence="2" key="2">
    <citation type="submission" date="2014-03" db="EMBL/GenBank/DDBJ databases">
        <title>The whipworm genome and dual-species transcriptomics of an intimate host-pathogen interaction.</title>
        <authorList>
            <person name="Foth B.J."/>
            <person name="Tsai I.J."/>
            <person name="Reid A.J."/>
            <person name="Bancroft A.J."/>
            <person name="Nichol S."/>
            <person name="Tracey A."/>
            <person name="Holroyd N."/>
            <person name="Cotton J.A."/>
            <person name="Stanley E.J."/>
            <person name="Zarowiecki M."/>
            <person name="Liu J.Z."/>
            <person name="Huckvale T."/>
            <person name="Cooper P.J."/>
            <person name="Grencis R.K."/>
            <person name="Berriman M."/>
        </authorList>
    </citation>
    <scope>NUCLEOTIDE SEQUENCE [LARGE SCALE GENOMIC DNA]</scope>
</reference>
<reference evidence="2" key="1">
    <citation type="submission" date="2014-01" db="EMBL/GenBank/DDBJ databases">
        <authorList>
            <person name="Aslett M."/>
        </authorList>
    </citation>
    <scope>NUCLEOTIDE SEQUENCE</scope>
</reference>
<evidence type="ECO:0000313" key="3">
    <source>
        <dbReference type="Proteomes" id="UP000030665"/>
    </source>
</evidence>
<sequence>MFSIIFLLAIIARVIWVRERRRCVREAKGTPVEQRDPCRLRSASLRRHLIVPAAGGRLAWRIVELQFQKSFAASFAMAAPEVATISAVAFDNRHLLSDIYISVDQSEQSCSVGNRLSEERPVGGLTGSTGNQSERFAVHSPPVSYCHSGCCSIDADIVPSPKQRSPGARPLSDDNSTAQRSLLSLVPSPQQQFEPPYIVARRLAFEGLHCRPCVPKAAFNAGLVVGRCFNDCAVGADALRAPLQRYCGPADRKTVRKEGFSPCSDIPNRLLDVVGNTVEAPCSFRSATVGDRHLRYRHISSMGCTRRTERHRWVSDTSRQPIRPFPQLWLVGPFIGRDPDHLPRAQSIHLTGQCLDCRGPWCFALIRPFRGHSGATPRRIGGSSGTPMTRAGPTVRILTVVAQKGTIVSLTLGGGQAPNISALLKSSVQWRRQGR</sequence>
<protein>
    <submittedName>
        <fullName evidence="2">Uncharacterized protein</fullName>
    </submittedName>
</protein>
<dbReference type="Proteomes" id="UP000030665">
    <property type="component" value="Unassembled WGS sequence"/>
</dbReference>
<accession>A0A077ZDR9</accession>
<organism evidence="2 3">
    <name type="scientific">Trichuris trichiura</name>
    <name type="common">Whipworm</name>
    <name type="synonym">Trichocephalus trichiurus</name>
    <dbReference type="NCBI Taxonomy" id="36087"/>
    <lineage>
        <taxon>Eukaryota</taxon>
        <taxon>Metazoa</taxon>
        <taxon>Ecdysozoa</taxon>
        <taxon>Nematoda</taxon>
        <taxon>Enoplea</taxon>
        <taxon>Dorylaimia</taxon>
        <taxon>Trichinellida</taxon>
        <taxon>Trichuridae</taxon>
        <taxon>Trichuris</taxon>
    </lineage>
</organism>